<evidence type="ECO:0000256" key="2">
    <source>
        <dbReference type="ARBA" id="ARBA00022475"/>
    </source>
</evidence>
<organism evidence="9 10">
    <name type="scientific">Spiribacter salinus</name>
    <dbReference type="NCBI Taxonomy" id="1335746"/>
    <lineage>
        <taxon>Bacteria</taxon>
        <taxon>Pseudomonadati</taxon>
        <taxon>Pseudomonadota</taxon>
        <taxon>Gammaproteobacteria</taxon>
        <taxon>Chromatiales</taxon>
        <taxon>Ectothiorhodospiraceae</taxon>
        <taxon>Spiribacter</taxon>
    </lineage>
</organism>
<evidence type="ECO:0000256" key="7">
    <source>
        <dbReference type="RuleBase" id="RU369079"/>
    </source>
</evidence>
<keyword evidence="2" id="KW-1003">Cell membrane</keyword>
<feature type="transmembrane region" description="Helical" evidence="7">
    <location>
        <begin position="237"/>
        <end position="264"/>
    </location>
</feature>
<protein>
    <recommendedName>
        <fullName evidence="7">TRAP transporter large permease protein</fullName>
    </recommendedName>
</protein>
<feature type="transmembrane region" description="Helical" evidence="7">
    <location>
        <begin position="73"/>
        <end position="91"/>
    </location>
</feature>
<evidence type="ECO:0000259" key="8">
    <source>
        <dbReference type="Pfam" id="PF06808"/>
    </source>
</evidence>
<reference evidence="9 10" key="1">
    <citation type="submission" date="2019-06" db="EMBL/GenBank/DDBJ databases">
        <title>Metagenome assembled Genome of Spiribacter salinus SL48-SHIP from the microbial mat of Salt Lake 48 (Novosibirsk region, Russia).</title>
        <authorList>
            <person name="Shipova A."/>
            <person name="Rozanov A.S."/>
            <person name="Bryanskaya A.V."/>
            <person name="Peltek S.E."/>
        </authorList>
    </citation>
    <scope>NUCLEOTIDE SEQUENCE [LARGE SCALE GENOMIC DNA]</scope>
    <source>
        <strain evidence="9">SL48-SHIP-2</strain>
    </source>
</reference>
<proteinExistence type="inferred from homology"/>
<feature type="transmembrane region" description="Helical" evidence="7">
    <location>
        <begin position="115"/>
        <end position="145"/>
    </location>
</feature>
<keyword evidence="6 7" id="KW-0472">Membrane</keyword>
<feature type="transmembrane region" description="Helical" evidence="7">
    <location>
        <begin position="300"/>
        <end position="324"/>
    </location>
</feature>
<gene>
    <name evidence="9" type="ORF">FKY71_02330</name>
</gene>
<feature type="transmembrane region" description="Helical" evidence="7">
    <location>
        <begin position="157"/>
        <end position="181"/>
    </location>
</feature>
<keyword evidence="4 7" id="KW-0812">Transmembrane</keyword>
<feature type="transmembrane region" description="Helical" evidence="7">
    <location>
        <begin position="193"/>
        <end position="216"/>
    </location>
</feature>
<feature type="domain" description="TRAP C4-dicarboxylate transport system permease DctM subunit" evidence="8">
    <location>
        <begin position="11"/>
        <end position="447"/>
    </location>
</feature>
<comment type="subcellular location">
    <subcellularLocation>
        <location evidence="1 7">Cell inner membrane</location>
        <topology evidence="1 7">Multi-pass membrane protein</topology>
    </subcellularLocation>
</comment>
<keyword evidence="3 7" id="KW-0997">Cell inner membrane</keyword>
<dbReference type="STRING" id="1260251.SPISAL_05200"/>
<feature type="transmembrane region" description="Helical" evidence="7">
    <location>
        <begin position="384"/>
        <end position="410"/>
    </location>
</feature>
<keyword evidence="5 7" id="KW-1133">Transmembrane helix</keyword>
<dbReference type="Proteomes" id="UP000315400">
    <property type="component" value="Unassembled WGS sequence"/>
</dbReference>
<keyword evidence="7" id="KW-0813">Transport</keyword>
<dbReference type="PIRSF" id="PIRSF006066">
    <property type="entry name" value="HI0050"/>
    <property type="match status" value="1"/>
</dbReference>
<feature type="transmembrane region" description="Helical" evidence="7">
    <location>
        <begin position="344"/>
        <end position="372"/>
    </location>
</feature>
<feature type="transmembrane region" description="Helical" evidence="7">
    <location>
        <begin position="430"/>
        <end position="451"/>
    </location>
</feature>
<dbReference type="PANTHER" id="PTHR33362:SF7">
    <property type="entry name" value="SLL1103 PROTEIN"/>
    <property type="match status" value="1"/>
</dbReference>
<dbReference type="NCBIfam" id="TIGR00786">
    <property type="entry name" value="dctM"/>
    <property type="match status" value="1"/>
</dbReference>
<dbReference type="InterPro" id="IPR010656">
    <property type="entry name" value="DctM"/>
</dbReference>
<comment type="subunit">
    <text evidence="7">The complex comprises the extracytoplasmic solute receptor protein and the two transmembrane proteins.</text>
</comment>
<evidence type="ECO:0000256" key="4">
    <source>
        <dbReference type="ARBA" id="ARBA00022692"/>
    </source>
</evidence>
<comment type="similarity">
    <text evidence="7">Belongs to the TRAP transporter large permease family.</text>
</comment>
<dbReference type="PANTHER" id="PTHR33362">
    <property type="entry name" value="SIALIC ACID TRAP TRANSPORTER PERMEASE PROTEIN SIAT-RELATED"/>
    <property type="match status" value="1"/>
</dbReference>
<comment type="caution">
    <text evidence="7">Lacks conserved residue(s) required for the propagation of feature annotation.</text>
</comment>
<evidence type="ECO:0000256" key="1">
    <source>
        <dbReference type="ARBA" id="ARBA00004429"/>
    </source>
</evidence>
<comment type="caution">
    <text evidence="9">The sequence shown here is derived from an EMBL/GenBank/DDBJ whole genome shotgun (WGS) entry which is preliminary data.</text>
</comment>
<evidence type="ECO:0000313" key="10">
    <source>
        <dbReference type="Proteomes" id="UP000315400"/>
    </source>
</evidence>
<dbReference type="GO" id="GO:0005886">
    <property type="term" value="C:plasma membrane"/>
    <property type="evidence" value="ECO:0007669"/>
    <property type="project" value="UniProtKB-SubCell"/>
</dbReference>
<evidence type="ECO:0000313" key="9">
    <source>
        <dbReference type="EMBL" id="TQF00669.1"/>
    </source>
</evidence>
<accession>A0A540VV81</accession>
<dbReference type="Pfam" id="PF06808">
    <property type="entry name" value="DctM"/>
    <property type="match status" value="1"/>
</dbReference>
<dbReference type="AlphaFoldDB" id="A0A540VV81"/>
<dbReference type="EMBL" id="VIFK01000007">
    <property type="protein sequence ID" value="TQF00669.1"/>
    <property type="molecule type" value="Genomic_DNA"/>
</dbReference>
<evidence type="ECO:0000256" key="5">
    <source>
        <dbReference type="ARBA" id="ARBA00022989"/>
    </source>
</evidence>
<name>A0A540VV81_9GAMM</name>
<evidence type="ECO:0000256" key="6">
    <source>
        <dbReference type="ARBA" id="ARBA00023136"/>
    </source>
</evidence>
<comment type="function">
    <text evidence="7">Part of the tripartite ATP-independent periplasmic (TRAP) transport system.</text>
</comment>
<feature type="transmembrane region" description="Helical" evidence="7">
    <location>
        <begin position="270"/>
        <end position="288"/>
    </location>
</feature>
<evidence type="ECO:0000256" key="3">
    <source>
        <dbReference type="ARBA" id="ARBA00022519"/>
    </source>
</evidence>
<sequence length="457" mass="48094">MIAEFLPLGMFAVLLVFLLTGYPVAFALAGTGLLFIVIGSDWLPSLGVALPWEPSFRLARLNILPQRLYSSVMDNYTLVAVPFFIFMGTMLERSGLAEDLLQTMGRLFGRLRGGLAISVVLVGMLLAAATGVVGASVVTMGVLALPVMLKYGYDTRLATGTIAASGTLGQIIPPSIVLIILGDQMGVNVGDLFLGAMGPGILLGIAYMVWVSLVAWRRPLAAPALPPGAEDVGTTGPLLGAVVRCLLPPLGLVAAVLGTIFFGIATPTEAGAMGALGATLLALAYGKLNMTNLMAVAETTVRLTAMVFTILVGATVFATVFSAMGGKWLVEDFLMALPGETAGFVLFVMLTIFLLGFFLDFIEITFIVVPLVAPMASAFGLDPIWFGVLIAMNLQASFLTPPFGFSLFYLRGVTPPAIPTGAIYRGIVPYIIIQLLMLGLIIAVPEIVTWLPSLSAN</sequence>
<dbReference type="InterPro" id="IPR004681">
    <property type="entry name" value="TRAP_DctM"/>
</dbReference>
<dbReference type="GO" id="GO:0022857">
    <property type="term" value="F:transmembrane transporter activity"/>
    <property type="evidence" value="ECO:0007669"/>
    <property type="project" value="UniProtKB-UniRule"/>
</dbReference>